<sequence length="367" mass="41317">MPQLSIIVPTYCEAENLKNLIPRISQALEGSDISAEIIVVDDNSPDDTSAVCQTLAESFPIQLITRKQERGLSTAVLAGMDAAVGEFLLVMDADLSHPPEAIPDLYAALKNQEADFVIGSRYVNGGSTEENWGWFRKLNSRIATWLARPFTNVKDPMAGFFAFSRHHFLQVREFLNPVGYKIGLELLVKCRCRKVVEVPIHFADRTQGTSKLSFKEQLSYLRHLKRLSEFKYRNYAYFVQFAIIGLSGVFVNLAALSVLLHWLIRPVAIAVAIWISMSTNFLLNRNITFSYAKHSPILKQYIQYCGSCLTGAFFNGLTAETLCRTFDYFDQRTLLAAFIGILTGMAFNFILCRYLVFAKQKTASDKA</sequence>
<evidence type="ECO:0000256" key="20">
    <source>
        <dbReference type="ARBA" id="ARBA00082614"/>
    </source>
</evidence>
<evidence type="ECO:0000256" key="1">
    <source>
        <dbReference type="ARBA" id="ARBA00001913"/>
    </source>
</evidence>
<keyword evidence="11 22" id="KW-0812">Transmembrane</keyword>
<dbReference type="InterPro" id="IPR029044">
    <property type="entry name" value="Nucleotide-diphossugar_trans"/>
</dbReference>
<feature type="transmembrane region" description="Helical" evidence="22">
    <location>
        <begin position="334"/>
        <end position="356"/>
    </location>
</feature>
<keyword evidence="10 25" id="KW-0808">Transferase</keyword>
<evidence type="ECO:0000313" key="26">
    <source>
        <dbReference type="Proteomes" id="UP000317171"/>
    </source>
</evidence>
<feature type="domain" description="Glycosyltransferase 2-like" evidence="23">
    <location>
        <begin position="5"/>
        <end position="159"/>
    </location>
</feature>
<reference evidence="25 26" key="1">
    <citation type="submission" date="2019-02" db="EMBL/GenBank/DDBJ databases">
        <title>Deep-cultivation of Planctomycetes and their phenomic and genomic characterization uncovers novel biology.</title>
        <authorList>
            <person name="Wiegand S."/>
            <person name="Jogler M."/>
            <person name="Boedeker C."/>
            <person name="Pinto D."/>
            <person name="Vollmers J."/>
            <person name="Rivas-Marin E."/>
            <person name="Kohn T."/>
            <person name="Peeters S.H."/>
            <person name="Heuer A."/>
            <person name="Rast P."/>
            <person name="Oberbeckmann S."/>
            <person name="Bunk B."/>
            <person name="Jeske O."/>
            <person name="Meyerdierks A."/>
            <person name="Storesund J.E."/>
            <person name="Kallscheuer N."/>
            <person name="Luecker S."/>
            <person name="Lage O.M."/>
            <person name="Pohl T."/>
            <person name="Merkel B.J."/>
            <person name="Hornburger P."/>
            <person name="Mueller R.-W."/>
            <person name="Bruemmer F."/>
            <person name="Labrenz M."/>
            <person name="Spormann A.M."/>
            <person name="Op den Camp H."/>
            <person name="Overmann J."/>
            <person name="Amann R."/>
            <person name="Jetten M.S.M."/>
            <person name="Mascher T."/>
            <person name="Medema M.H."/>
            <person name="Devos D.P."/>
            <person name="Kaster A.-K."/>
            <person name="Ovreas L."/>
            <person name="Rohde M."/>
            <person name="Galperin M.Y."/>
            <person name="Jogler C."/>
        </authorList>
    </citation>
    <scope>NUCLEOTIDE SEQUENCE [LARGE SCALE GENOMIC DNA]</scope>
    <source>
        <strain evidence="25 26">Pan241w</strain>
    </source>
</reference>
<dbReference type="Pfam" id="PF04138">
    <property type="entry name" value="GtrA_DPMS_TM"/>
    <property type="match status" value="1"/>
</dbReference>
<dbReference type="PANTHER" id="PTHR43398">
    <property type="entry name" value="DOLICHOL-PHOSPHATE MANNOSYLTRANSFERASE SUBUNIT 1"/>
    <property type="match status" value="1"/>
</dbReference>
<keyword evidence="14 22" id="KW-1133">Transmembrane helix</keyword>
<dbReference type="GO" id="GO:0004582">
    <property type="term" value="F:dolichyl-phosphate beta-D-mannosyltransferase activity"/>
    <property type="evidence" value="ECO:0007669"/>
    <property type="project" value="UniProtKB-EC"/>
</dbReference>
<dbReference type="AlphaFoldDB" id="A0A517RKL1"/>
<comment type="pathway">
    <text evidence="6">Protein modification; protein glycosylation.</text>
</comment>
<protein>
    <recommendedName>
        <fullName evidence="18">Dolichol-phosphate mannosyltransferase</fullName>
        <ecNumber evidence="8">2.4.1.83</ecNumber>
    </recommendedName>
    <alternativeName>
        <fullName evidence="20">Dolichol-phosphate mannose synthase</fullName>
    </alternativeName>
    <alternativeName>
        <fullName evidence="19">Dolichyl-phosphate beta-D-mannosyltransferase</fullName>
    </alternativeName>
    <alternativeName>
        <fullName evidence="21">Mannose-P-dolichol synthase</fullName>
    </alternativeName>
</protein>
<comment type="cofactor">
    <cofactor evidence="1">
        <name>Ca(2+)</name>
        <dbReference type="ChEBI" id="CHEBI:29108"/>
    </cofactor>
</comment>
<dbReference type="OrthoDB" id="9810303at2"/>
<dbReference type="Pfam" id="PF00535">
    <property type="entry name" value="Glycos_transf_2"/>
    <property type="match status" value="1"/>
</dbReference>
<feature type="transmembrane region" description="Helical" evidence="22">
    <location>
        <begin position="235"/>
        <end position="256"/>
    </location>
</feature>
<evidence type="ECO:0000256" key="2">
    <source>
        <dbReference type="ARBA" id="ARBA00001936"/>
    </source>
</evidence>
<evidence type="ECO:0000256" key="14">
    <source>
        <dbReference type="ARBA" id="ARBA00022989"/>
    </source>
</evidence>
<evidence type="ECO:0000256" key="7">
    <source>
        <dbReference type="ARBA" id="ARBA00006739"/>
    </source>
</evidence>
<keyword evidence="9 25" id="KW-0328">Glycosyltransferase</keyword>
<dbReference type="KEGG" id="gaz:Pan241w_45130"/>
<dbReference type="Proteomes" id="UP000317171">
    <property type="component" value="Chromosome"/>
</dbReference>
<evidence type="ECO:0000256" key="16">
    <source>
        <dbReference type="ARBA" id="ARBA00023211"/>
    </source>
</evidence>
<feature type="domain" description="GtrA/DPMS transmembrane" evidence="24">
    <location>
        <begin position="240"/>
        <end position="357"/>
    </location>
</feature>
<dbReference type="EMBL" id="CP036269">
    <property type="protein sequence ID" value="QDT44404.1"/>
    <property type="molecule type" value="Genomic_DNA"/>
</dbReference>
<keyword evidence="16" id="KW-0464">Manganese</keyword>
<evidence type="ECO:0000256" key="19">
    <source>
        <dbReference type="ARBA" id="ARBA00082336"/>
    </source>
</evidence>
<comment type="cofactor">
    <cofactor evidence="2">
        <name>Mn(2+)</name>
        <dbReference type="ChEBI" id="CHEBI:29035"/>
    </cofactor>
</comment>
<evidence type="ECO:0000259" key="23">
    <source>
        <dbReference type="Pfam" id="PF00535"/>
    </source>
</evidence>
<evidence type="ECO:0000256" key="18">
    <source>
        <dbReference type="ARBA" id="ARBA00074878"/>
    </source>
</evidence>
<accession>A0A517RKL1</accession>
<evidence type="ECO:0000313" key="25">
    <source>
        <dbReference type="EMBL" id="QDT44404.1"/>
    </source>
</evidence>
<feature type="transmembrane region" description="Helical" evidence="22">
    <location>
        <begin position="304"/>
        <end position="322"/>
    </location>
</feature>
<dbReference type="GO" id="GO:0006488">
    <property type="term" value="P:dolichol-linked oligosaccharide biosynthetic process"/>
    <property type="evidence" value="ECO:0007669"/>
    <property type="project" value="TreeGrafter"/>
</dbReference>
<dbReference type="CDD" id="cd06442">
    <property type="entry name" value="DPM1_like"/>
    <property type="match status" value="1"/>
</dbReference>
<comment type="subcellular location">
    <subcellularLocation>
        <location evidence="5">Endomembrane system</location>
    </subcellularLocation>
    <subcellularLocation>
        <location evidence="4">Membrane</location>
        <topology evidence="4">Multi-pass membrane protein</topology>
    </subcellularLocation>
</comment>
<comment type="function">
    <text evidence="17">Transfers mannose from GDP-mannose to dolichol monophosphate to form dolichol phosphate mannose (Dol-P-Man) which is the mannosyl donor in pathways leading to N-glycosylation, glycosyl phosphatidylinositol membrane anchoring, and O-mannosylation of proteins.</text>
</comment>
<comment type="cofactor">
    <cofactor evidence="3">
        <name>Mg(2+)</name>
        <dbReference type="ChEBI" id="CHEBI:18420"/>
    </cofactor>
</comment>
<evidence type="ECO:0000256" key="3">
    <source>
        <dbReference type="ARBA" id="ARBA00001946"/>
    </source>
</evidence>
<evidence type="ECO:0000256" key="6">
    <source>
        <dbReference type="ARBA" id="ARBA00004922"/>
    </source>
</evidence>
<evidence type="ECO:0000256" key="5">
    <source>
        <dbReference type="ARBA" id="ARBA00004308"/>
    </source>
</evidence>
<evidence type="ECO:0000256" key="4">
    <source>
        <dbReference type="ARBA" id="ARBA00004141"/>
    </source>
</evidence>
<dbReference type="RefSeq" id="WP_145219819.1">
    <property type="nucleotide sequence ID" value="NZ_CP036269.1"/>
</dbReference>
<evidence type="ECO:0000256" key="11">
    <source>
        <dbReference type="ARBA" id="ARBA00022692"/>
    </source>
</evidence>
<keyword evidence="12" id="KW-0479">Metal-binding</keyword>
<gene>
    <name evidence="25" type="ORF">Pan241w_45130</name>
</gene>
<comment type="similarity">
    <text evidence="7">Belongs to the glycosyltransferase 2 family.</text>
</comment>
<keyword evidence="26" id="KW-1185">Reference proteome</keyword>
<evidence type="ECO:0000256" key="13">
    <source>
        <dbReference type="ARBA" id="ARBA00022842"/>
    </source>
</evidence>
<dbReference type="GO" id="GO:0035269">
    <property type="term" value="P:protein O-linked glycosylation via mannose"/>
    <property type="evidence" value="ECO:0007669"/>
    <property type="project" value="TreeGrafter"/>
</dbReference>
<dbReference type="GO" id="GO:0012505">
    <property type="term" value="C:endomembrane system"/>
    <property type="evidence" value="ECO:0007669"/>
    <property type="project" value="UniProtKB-SubCell"/>
</dbReference>
<name>A0A517RKL1_9PLAN</name>
<evidence type="ECO:0000256" key="10">
    <source>
        <dbReference type="ARBA" id="ARBA00022679"/>
    </source>
</evidence>
<dbReference type="Gene3D" id="3.90.550.10">
    <property type="entry name" value="Spore Coat Polysaccharide Biosynthesis Protein SpsA, Chain A"/>
    <property type="match status" value="1"/>
</dbReference>
<dbReference type="PANTHER" id="PTHR43398:SF1">
    <property type="entry name" value="DOLICHOL-PHOSPHATE MANNOSYLTRANSFERASE SUBUNIT 1"/>
    <property type="match status" value="1"/>
</dbReference>
<evidence type="ECO:0000256" key="15">
    <source>
        <dbReference type="ARBA" id="ARBA00023136"/>
    </source>
</evidence>
<dbReference type="EC" id="2.4.1.83" evidence="8"/>
<dbReference type="GO" id="GO:0046872">
    <property type="term" value="F:metal ion binding"/>
    <property type="evidence" value="ECO:0007669"/>
    <property type="project" value="UniProtKB-KW"/>
</dbReference>
<evidence type="ECO:0000256" key="12">
    <source>
        <dbReference type="ARBA" id="ARBA00022723"/>
    </source>
</evidence>
<proteinExistence type="inferred from homology"/>
<evidence type="ECO:0000256" key="21">
    <source>
        <dbReference type="ARBA" id="ARBA00083744"/>
    </source>
</evidence>
<dbReference type="GO" id="GO:0000271">
    <property type="term" value="P:polysaccharide biosynthetic process"/>
    <property type="evidence" value="ECO:0007669"/>
    <property type="project" value="InterPro"/>
</dbReference>
<keyword evidence="13" id="KW-0460">Magnesium</keyword>
<dbReference type="InterPro" id="IPR001173">
    <property type="entry name" value="Glyco_trans_2-like"/>
</dbReference>
<evidence type="ECO:0000256" key="9">
    <source>
        <dbReference type="ARBA" id="ARBA00022676"/>
    </source>
</evidence>
<dbReference type="GO" id="GO:0016020">
    <property type="term" value="C:membrane"/>
    <property type="evidence" value="ECO:0007669"/>
    <property type="project" value="UniProtKB-SubCell"/>
</dbReference>
<evidence type="ECO:0000256" key="8">
    <source>
        <dbReference type="ARBA" id="ARBA00012704"/>
    </source>
</evidence>
<evidence type="ECO:0000259" key="24">
    <source>
        <dbReference type="Pfam" id="PF04138"/>
    </source>
</evidence>
<dbReference type="SUPFAM" id="SSF53448">
    <property type="entry name" value="Nucleotide-diphospho-sugar transferases"/>
    <property type="match status" value="1"/>
</dbReference>
<evidence type="ECO:0000256" key="22">
    <source>
        <dbReference type="SAM" id="Phobius"/>
    </source>
</evidence>
<keyword evidence="15 22" id="KW-0472">Membrane</keyword>
<feature type="transmembrane region" description="Helical" evidence="22">
    <location>
        <begin position="262"/>
        <end position="283"/>
    </location>
</feature>
<dbReference type="FunFam" id="3.90.550.10:FF:000119">
    <property type="entry name" value="Dolichol-phosphate mannosyltransferase subunit 1"/>
    <property type="match status" value="1"/>
</dbReference>
<organism evidence="25 26">
    <name type="scientific">Gimesia alba</name>
    <dbReference type="NCBI Taxonomy" id="2527973"/>
    <lineage>
        <taxon>Bacteria</taxon>
        <taxon>Pseudomonadati</taxon>
        <taxon>Planctomycetota</taxon>
        <taxon>Planctomycetia</taxon>
        <taxon>Planctomycetales</taxon>
        <taxon>Planctomycetaceae</taxon>
        <taxon>Gimesia</taxon>
    </lineage>
</organism>
<dbReference type="GO" id="GO:0006506">
    <property type="term" value="P:GPI anchor biosynthetic process"/>
    <property type="evidence" value="ECO:0007669"/>
    <property type="project" value="TreeGrafter"/>
</dbReference>
<dbReference type="InterPro" id="IPR039528">
    <property type="entry name" value="DPM1-like"/>
</dbReference>
<evidence type="ECO:0000256" key="17">
    <source>
        <dbReference type="ARBA" id="ARBA00053724"/>
    </source>
</evidence>
<dbReference type="InterPro" id="IPR007267">
    <property type="entry name" value="GtrA_DPMS_TM"/>
</dbReference>